<dbReference type="PROSITE" id="PS00108">
    <property type="entry name" value="PROTEIN_KINASE_ST"/>
    <property type="match status" value="1"/>
</dbReference>
<dbReference type="SMART" id="SM00220">
    <property type="entry name" value="S_TKc"/>
    <property type="match status" value="1"/>
</dbReference>
<evidence type="ECO:0000256" key="6">
    <source>
        <dbReference type="ARBA" id="ARBA00023136"/>
    </source>
</evidence>
<dbReference type="Pfam" id="PF00069">
    <property type="entry name" value="Pkinase"/>
    <property type="match status" value="1"/>
</dbReference>
<evidence type="ECO:0000256" key="3">
    <source>
        <dbReference type="ARBA" id="ARBA00022692"/>
    </source>
</evidence>
<keyword evidence="6 8" id="KW-0472">Membrane</keyword>
<proteinExistence type="predicted"/>
<comment type="caution">
    <text evidence="11">The sequence shown here is derived from an EMBL/GenBank/DDBJ whole genome shotgun (WGS) entry which is preliminary data.</text>
</comment>
<feature type="domain" description="Protein kinase" evidence="10">
    <location>
        <begin position="1"/>
        <end position="276"/>
    </location>
</feature>
<evidence type="ECO:0000313" key="12">
    <source>
        <dbReference type="Proteomes" id="UP000306102"/>
    </source>
</evidence>
<dbReference type="PANTHER" id="PTHR27009">
    <property type="entry name" value="RUST RESISTANCE KINASE LR10-RELATED"/>
    <property type="match status" value="1"/>
</dbReference>
<protein>
    <recommendedName>
        <fullName evidence="10">Protein kinase domain-containing protein</fullName>
    </recommendedName>
</protein>
<dbReference type="GO" id="GO:0004674">
    <property type="term" value="F:protein serine/threonine kinase activity"/>
    <property type="evidence" value="ECO:0007669"/>
    <property type="project" value="UniProtKB-KW"/>
</dbReference>
<reference evidence="11 12" key="1">
    <citation type="journal article" date="2018" name="Proc. Natl. Acad. Sci. U.S.A.">
        <title>Draft genome sequence of Camellia sinensis var. sinensis provides insights into the evolution of the tea genome and tea quality.</title>
        <authorList>
            <person name="Wei C."/>
            <person name="Yang H."/>
            <person name="Wang S."/>
            <person name="Zhao J."/>
            <person name="Liu C."/>
            <person name="Gao L."/>
            <person name="Xia E."/>
            <person name="Lu Y."/>
            <person name="Tai Y."/>
            <person name="She G."/>
            <person name="Sun J."/>
            <person name="Cao H."/>
            <person name="Tong W."/>
            <person name="Gao Q."/>
            <person name="Li Y."/>
            <person name="Deng W."/>
            <person name="Jiang X."/>
            <person name="Wang W."/>
            <person name="Chen Q."/>
            <person name="Zhang S."/>
            <person name="Li H."/>
            <person name="Wu J."/>
            <person name="Wang P."/>
            <person name="Li P."/>
            <person name="Shi C."/>
            <person name="Zheng F."/>
            <person name="Jian J."/>
            <person name="Huang B."/>
            <person name="Shan D."/>
            <person name="Shi M."/>
            <person name="Fang C."/>
            <person name="Yue Y."/>
            <person name="Li F."/>
            <person name="Li D."/>
            <person name="Wei S."/>
            <person name="Han B."/>
            <person name="Jiang C."/>
            <person name="Yin Y."/>
            <person name="Xia T."/>
            <person name="Zhang Z."/>
            <person name="Bennetzen J.L."/>
            <person name="Zhao S."/>
            <person name="Wan X."/>
        </authorList>
    </citation>
    <scope>NUCLEOTIDE SEQUENCE [LARGE SCALE GENOMIC DNA]</scope>
    <source>
        <strain evidence="12">cv. Shuchazao</strain>
        <tissue evidence="11">Leaf</tissue>
    </source>
</reference>
<dbReference type="InterPro" id="IPR011009">
    <property type="entry name" value="Kinase-like_dom_sf"/>
</dbReference>
<evidence type="ECO:0000256" key="8">
    <source>
        <dbReference type="SAM" id="Phobius"/>
    </source>
</evidence>
<keyword evidence="2" id="KW-0418">Kinase</keyword>
<feature type="transmembrane region" description="Helical" evidence="8">
    <location>
        <begin position="55"/>
        <end position="77"/>
    </location>
</feature>
<dbReference type="Gene3D" id="1.10.510.10">
    <property type="entry name" value="Transferase(Phosphotransferase) domain 1"/>
    <property type="match status" value="1"/>
</dbReference>
<dbReference type="SUPFAM" id="SSF56112">
    <property type="entry name" value="Protein kinase-like (PK-like)"/>
    <property type="match status" value="1"/>
</dbReference>
<dbReference type="PROSITE" id="PS50011">
    <property type="entry name" value="PROTEIN_KINASE_DOM"/>
    <property type="match status" value="1"/>
</dbReference>
<accession>A0A4S4ES88</accession>
<dbReference type="GO" id="GO:0016020">
    <property type="term" value="C:membrane"/>
    <property type="evidence" value="ECO:0007669"/>
    <property type="project" value="UniProtKB-SubCell"/>
</dbReference>
<keyword evidence="2" id="KW-0723">Serine/threonine-protein kinase</keyword>
<dbReference type="InterPro" id="IPR045874">
    <property type="entry name" value="LRK10/LRL21-25-like"/>
</dbReference>
<organism evidence="11 12">
    <name type="scientific">Camellia sinensis var. sinensis</name>
    <name type="common">China tea</name>
    <dbReference type="NCBI Taxonomy" id="542762"/>
    <lineage>
        <taxon>Eukaryota</taxon>
        <taxon>Viridiplantae</taxon>
        <taxon>Streptophyta</taxon>
        <taxon>Embryophyta</taxon>
        <taxon>Tracheophyta</taxon>
        <taxon>Spermatophyta</taxon>
        <taxon>Magnoliopsida</taxon>
        <taxon>eudicotyledons</taxon>
        <taxon>Gunneridae</taxon>
        <taxon>Pentapetalae</taxon>
        <taxon>asterids</taxon>
        <taxon>Ericales</taxon>
        <taxon>Theaceae</taxon>
        <taxon>Camellia</taxon>
    </lineage>
</organism>
<evidence type="ECO:0000313" key="11">
    <source>
        <dbReference type="EMBL" id="THG19711.1"/>
    </source>
</evidence>
<sequence>MCRIGRNMRVQLNFWIIRLLLLRPTLCDYLQNWIINPFFSTGDQINHRSLDGLKLSAHSFSVIVALAVMFLITIIFYDKRQFTSSANVVAFWKKETVDDQNVKAFIKNHRSLAPKRYSTRIVHFDIKPHNILLDENLSPKISDFGLAQLCQTKQSIISMFGARGTAGYIAPEVFSRTFGQVSYKSDVYSYGMMVLEMTGAKDQEVKAVETSEKYFPHWIYEHLEHDKDLRLHGVVTTREEEETVRKMILVGLWCIRTNPSDRPPMSKVVEMLEGSFKSLQIPPTFLSTAISDPSAQDTSNSLWTLNMVKNMSEGSLQSMQISAMPLLFSTARSNQLA</sequence>
<keyword evidence="12" id="KW-1185">Reference proteome</keyword>
<dbReference type="AlphaFoldDB" id="A0A4S4ES88"/>
<gene>
    <name evidence="11" type="ORF">TEA_028263</name>
</gene>
<evidence type="ECO:0000256" key="1">
    <source>
        <dbReference type="ARBA" id="ARBA00004479"/>
    </source>
</evidence>
<dbReference type="STRING" id="542762.A0A4S4ES88"/>
<keyword evidence="4 9" id="KW-0732">Signal</keyword>
<dbReference type="Proteomes" id="UP000306102">
    <property type="component" value="Unassembled WGS sequence"/>
</dbReference>
<evidence type="ECO:0000256" key="5">
    <source>
        <dbReference type="ARBA" id="ARBA00022989"/>
    </source>
</evidence>
<evidence type="ECO:0000256" key="4">
    <source>
        <dbReference type="ARBA" id="ARBA00022729"/>
    </source>
</evidence>
<feature type="signal peptide" evidence="9">
    <location>
        <begin position="1"/>
        <end position="27"/>
    </location>
</feature>
<keyword evidence="7" id="KW-0325">Glycoprotein</keyword>
<feature type="chain" id="PRO_5020846511" description="Protein kinase domain-containing protein" evidence="9">
    <location>
        <begin position="28"/>
        <end position="337"/>
    </location>
</feature>
<evidence type="ECO:0000256" key="9">
    <source>
        <dbReference type="SAM" id="SignalP"/>
    </source>
</evidence>
<dbReference type="InterPro" id="IPR008271">
    <property type="entry name" value="Ser/Thr_kinase_AS"/>
</dbReference>
<dbReference type="InterPro" id="IPR000719">
    <property type="entry name" value="Prot_kinase_dom"/>
</dbReference>
<keyword evidence="5 8" id="KW-1133">Transmembrane helix</keyword>
<evidence type="ECO:0000259" key="10">
    <source>
        <dbReference type="PROSITE" id="PS50011"/>
    </source>
</evidence>
<keyword evidence="3 8" id="KW-0812">Transmembrane</keyword>
<dbReference type="EMBL" id="SDRB02002311">
    <property type="protein sequence ID" value="THG19711.1"/>
    <property type="molecule type" value="Genomic_DNA"/>
</dbReference>
<name>A0A4S4ES88_CAMSN</name>
<evidence type="ECO:0000256" key="2">
    <source>
        <dbReference type="ARBA" id="ARBA00022527"/>
    </source>
</evidence>
<evidence type="ECO:0000256" key="7">
    <source>
        <dbReference type="ARBA" id="ARBA00023180"/>
    </source>
</evidence>
<dbReference type="GO" id="GO:0005524">
    <property type="term" value="F:ATP binding"/>
    <property type="evidence" value="ECO:0007669"/>
    <property type="project" value="InterPro"/>
</dbReference>
<comment type="subcellular location">
    <subcellularLocation>
        <location evidence="1">Membrane</location>
        <topology evidence="1">Single-pass type I membrane protein</topology>
    </subcellularLocation>
</comment>
<keyword evidence="2" id="KW-0808">Transferase</keyword>